<evidence type="ECO:0000256" key="2">
    <source>
        <dbReference type="ARBA" id="ARBA00022737"/>
    </source>
</evidence>
<dbReference type="InterPro" id="IPR001451">
    <property type="entry name" value="Hexapep"/>
</dbReference>
<dbReference type="EC" id="2.3.1.-" evidence="4"/>
<reference evidence="4 5" key="1">
    <citation type="submission" date="2015-01" db="EMBL/GenBank/DDBJ databases">
        <authorList>
            <person name="Xiang T."/>
            <person name="Song Y."/>
            <person name="Huang L."/>
            <person name="Wang B."/>
            <person name="Wu P."/>
        </authorList>
    </citation>
    <scope>NUCLEOTIDE SEQUENCE [LARGE SCALE GENOMIC DNA]</scope>
    <source>
        <strain evidence="4 5">Cc12</strain>
    </source>
</reference>
<evidence type="ECO:0000313" key="5">
    <source>
        <dbReference type="Proteomes" id="UP000044026"/>
    </source>
</evidence>
<accession>A0A0B7HPF2</accession>
<dbReference type="PROSITE" id="PS00101">
    <property type="entry name" value="HEXAPEP_TRANSFERASES"/>
    <property type="match status" value="1"/>
</dbReference>
<dbReference type="Pfam" id="PF00132">
    <property type="entry name" value="Hexapep"/>
    <property type="match status" value="1"/>
</dbReference>
<dbReference type="InterPro" id="IPR018357">
    <property type="entry name" value="Hexapep_transf_CS"/>
</dbReference>
<dbReference type="PANTHER" id="PTHR23416:SF78">
    <property type="entry name" value="LIPOPOLYSACCHARIDE BIOSYNTHESIS O-ACETYL TRANSFERASE WBBJ-RELATED"/>
    <property type="match status" value="1"/>
</dbReference>
<name>A0A0B7HPF2_9FLAO</name>
<keyword evidence="1 4" id="KW-0808">Transferase</keyword>
<dbReference type="Proteomes" id="UP000044026">
    <property type="component" value="Unassembled WGS sequence"/>
</dbReference>
<dbReference type="EMBL" id="CDOE01000074">
    <property type="protein sequence ID" value="CEN39368.1"/>
    <property type="molecule type" value="Genomic_DNA"/>
</dbReference>
<organism evidence="4 5">
    <name type="scientific">Capnocytophaga canimorsus</name>
    <dbReference type="NCBI Taxonomy" id="28188"/>
    <lineage>
        <taxon>Bacteria</taxon>
        <taxon>Pseudomonadati</taxon>
        <taxon>Bacteroidota</taxon>
        <taxon>Flavobacteriia</taxon>
        <taxon>Flavobacteriales</taxon>
        <taxon>Flavobacteriaceae</taxon>
        <taxon>Capnocytophaga</taxon>
    </lineage>
</organism>
<dbReference type="InterPro" id="IPR011004">
    <property type="entry name" value="Trimer_LpxA-like_sf"/>
</dbReference>
<proteinExistence type="predicted"/>
<evidence type="ECO:0000256" key="3">
    <source>
        <dbReference type="ARBA" id="ARBA00023315"/>
    </source>
</evidence>
<dbReference type="GO" id="GO:0016746">
    <property type="term" value="F:acyltransferase activity"/>
    <property type="evidence" value="ECO:0007669"/>
    <property type="project" value="UniProtKB-KW"/>
</dbReference>
<keyword evidence="2" id="KW-0677">Repeat</keyword>
<dbReference type="CDD" id="cd04647">
    <property type="entry name" value="LbH_MAT_like"/>
    <property type="match status" value="1"/>
</dbReference>
<dbReference type="GeneID" id="85228155"/>
<dbReference type="InterPro" id="IPR051159">
    <property type="entry name" value="Hexapeptide_acetyltransf"/>
</dbReference>
<dbReference type="PANTHER" id="PTHR23416">
    <property type="entry name" value="SIALIC ACID SYNTHASE-RELATED"/>
    <property type="match status" value="1"/>
</dbReference>
<dbReference type="Gene3D" id="2.160.10.10">
    <property type="entry name" value="Hexapeptide repeat proteins"/>
    <property type="match status" value="1"/>
</dbReference>
<dbReference type="RefSeq" id="WP_042001287.1">
    <property type="nucleotide sequence ID" value="NZ_CP022382.1"/>
</dbReference>
<gene>
    <name evidence="4" type="primary">wbbJ</name>
    <name evidence="4" type="ORF">CCAN12_760043</name>
</gene>
<protein>
    <submittedName>
        <fullName evidence="4">Putative lipopolysaccharide biosynthesis O-acetyl transferase WbbJ</fullName>
        <ecNumber evidence="4">2.3.1.-</ecNumber>
    </submittedName>
</protein>
<keyword evidence="3 4" id="KW-0012">Acyltransferase</keyword>
<sequence>MNRFKKYSILGIIELLYFKIRTYLTFKQARIIRFPFRIRGKQFIKIGKGFTTGYDCRIDAFNHFSRNGFLIEIGDNVEINDSVHIGAVEKVIIEDNVLIASKVYMSDHNHGSYKGEEQDSPLTTPNSRKIYTTPIHIKKNVWIGEMVCILQGVTIGEGSIIGAMSVVTKDIPPYSIAVGSPARVIKQFNFETKKWEQV</sequence>
<evidence type="ECO:0000313" key="4">
    <source>
        <dbReference type="EMBL" id="CEN39368.1"/>
    </source>
</evidence>
<dbReference type="AlphaFoldDB" id="A0A0B7HPF2"/>
<evidence type="ECO:0000256" key="1">
    <source>
        <dbReference type="ARBA" id="ARBA00022679"/>
    </source>
</evidence>
<dbReference type="SUPFAM" id="SSF51161">
    <property type="entry name" value="Trimeric LpxA-like enzymes"/>
    <property type="match status" value="1"/>
</dbReference>